<proteinExistence type="predicted"/>
<dbReference type="EMBL" id="VZSS01000039">
    <property type="protein sequence ID" value="NWZ81686.1"/>
    <property type="molecule type" value="Genomic_DNA"/>
</dbReference>
<protein>
    <submittedName>
        <fullName evidence="1">CPLN1 protein</fullName>
    </submittedName>
</protein>
<dbReference type="AlphaFoldDB" id="A0A7K7QNY5"/>
<feature type="non-terminal residue" evidence="1">
    <location>
        <position position="1"/>
    </location>
</feature>
<dbReference type="GO" id="GO:0060271">
    <property type="term" value="P:cilium assembly"/>
    <property type="evidence" value="ECO:0007669"/>
    <property type="project" value="TreeGrafter"/>
</dbReference>
<comment type="caution">
    <text evidence="1">The sequence shown here is derived from an EMBL/GenBank/DDBJ whole genome shotgun (WGS) entry which is preliminary data.</text>
</comment>
<keyword evidence="2" id="KW-1185">Reference proteome</keyword>
<evidence type="ECO:0000313" key="2">
    <source>
        <dbReference type="Proteomes" id="UP000540071"/>
    </source>
</evidence>
<dbReference type="PANTHER" id="PTHR14492:SF4">
    <property type="entry name" value="CILIOGENESIS AND PLANAR POLARITY EFFECTOR 1"/>
    <property type="match status" value="1"/>
</dbReference>
<evidence type="ECO:0000313" key="1">
    <source>
        <dbReference type="EMBL" id="NWZ81686.1"/>
    </source>
</evidence>
<accession>A0A7K7QNY5</accession>
<dbReference type="Proteomes" id="UP000540071">
    <property type="component" value="Unassembled WGS sequence"/>
</dbReference>
<sequence length="177" mass="18864">LDAMEKASSISADLHYLASVGKKPAETQDASTNTNPGKCYTVLTSYQDPGISAGNEVSKVQKNELVTSVPASESSSSSVILLPDMYLNLSFPTEVNEKPLPSFLSDAPDLHKREYISVTDIEDGDILRNLPVIPESAEEIAAAQQNEKLQIPSTAKLHHTAASFTNAAPPGALQKQG</sequence>
<dbReference type="InterPro" id="IPR028236">
    <property type="entry name" value="CPLANE1"/>
</dbReference>
<reference evidence="1 2" key="1">
    <citation type="submission" date="2019-09" db="EMBL/GenBank/DDBJ databases">
        <title>Bird 10,000 Genomes (B10K) Project - Family phase.</title>
        <authorList>
            <person name="Zhang G."/>
        </authorList>
    </citation>
    <scope>NUCLEOTIDE SEQUENCE [LARGE SCALE GENOMIC DNA]</scope>
    <source>
        <strain evidence="1">OUT-0023</strain>
        <tissue evidence="1">Blood</tissue>
    </source>
</reference>
<gene>
    <name evidence="1" type="primary">Cplane1_1</name>
    <name evidence="1" type="ORF">POEATR_R00939</name>
</gene>
<feature type="non-terminal residue" evidence="1">
    <location>
        <position position="177"/>
    </location>
</feature>
<organism evidence="1 2">
    <name type="scientific">Poecile atricapillus</name>
    <name type="common">Black-capped chickadee</name>
    <name type="synonym">Parus atricapillus</name>
    <dbReference type="NCBI Taxonomy" id="48891"/>
    <lineage>
        <taxon>Eukaryota</taxon>
        <taxon>Metazoa</taxon>
        <taxon>Chordata</taxon>
        <taxon>Craniata</taxon>
        <taxon>Vertebrata</taxon>
        <taxon>Euteleostomi</taxon>
        <taxon>Archelosauria</taxon>
        <taxon>Archosauria</taxon>
        <taxon>Dinosauria</taxon>
        <taxon>Saurischia</taxon>
        <taxon>Theropoda</taxon>
        <taxon>Coelurosauria</taxon>
        <taxon>Aves</taxon>
        <taxon>Neognathae</taxon>
        <taxon>Neoaves</taxon>
        <taxon>Telluraves</taxon>
        <taxon>Australaves</taxon>
        <taxon>Passeriformes</taxon>
        <taxon>Paridae</taxon>
        <taxon>Poecile</taxon>
    </lineage>
</organism>
<dbReference type="PANTHER" id="PTHR14492">
    <property type="entry name" value="JBTS17"/>
    <property type="match status" value="1"/>
</dbReference>
<dbReference type="GO" id="GO:0035869">
    <property type="term" value="C:ciliary transition zone"/>
    <property type="evidence" value="ECO:0007669"/>
    <property type="project" value="TreeGrafter"/>
</dbReference>
<name>A0A7K7QNY5_POEAT</name>